<gene>
    <name evidence="1" type="ORF">EZS28_043301</name>
</gene>
<dbReference type="Proteomes" id="UP000324800">
    <property type="component" value="Unassembled WGS sequence"/>
</dbReference>
<proteinExistence type="predicted"/>
<dbReference type="AlphaFoldDB" id="A0A5J4TTD5"/>
<organism evidence="1 2">
    <name type="scientific">Streblomastix strix</name>
    <dbReference type="NCBI Taxonomy" id="222440"/>
    <lineage>
        <taxon>Eukaryota</taxon>
        <taxon>Metamonada</taxon>
        <taxon>Preaxostyla</taxon>
        <taxon>Oxymonadida</taxon>
        <taxon>Streblomastigidae</taxon>
        <taxon>Streblomastix</taxon>
    </lineage>
</organism>
<protein>
    <submittedName>
        <fullName evidence="1">Uncharacterized protein</fullName>
    </submittedName>
</protein>
<reference evidence="1 2" key="1">
    <citation type="submission" date="2019-03" db="EMBL/GenBank/DDBJ databases">
        <title>Single cell metagenomics reveals metabolic interactions within the superorganism composed of flagellate Streblomastix strix and complex community of Bacteroidetes bacteria on its surface.</title>
        <authorList>
            <person name="Treitli S.C."/>
            <person name="Kolisko M."/>
            <person name="Husnik F."/>
            <person name="Keeling P."/>
            <person name="Hampl V."/>
        </authorList>
    </citation>
    <scope>NUCLEOTIDE SEQUENCE [LARGE SCALE GENOMIC DNA]</scope>
    <source>
        <strain evidence="1">ST1C</strain>
    </source>
</reference>
<accession>A0A5J4TTD5</accession>
<evidence type="ECO:0000313" key="2">
    <source>
        <dbReference type="Proteomes" id="UP000324800"/>
    </source>
</evidence>
<sequence length="188" mass="21142">LSQNAKASRSQLVTPTTNTHLVVREAVELLARKMAEQIQLRTNETTQAELEDQTIGSHFAGDLIHKLATSIVETGLPANSRNMDNVLLDLQFQLIVAWRLVVLVLTHTLDFQSKQTFVNAQYLFARFWHLGERFTFARFTLALRTANLTPESRRNTLESTITQTEQTNMIANQASLMPMTGMGLLTKG</sequence>
<dbReference type="EMBL" id="SNRW01025926">
    <property type="protein sequence ID" value="KAA6361173.1"/>
    <property type="molecule type" value="Genomic_DNA"/>
</dbReference>
<comment type="caution">
    <text evidence="1">The sequence shown here is derived from an EMBL/GenBank/DDBJ whole genome shotgun (WGS) entry which is preliminary data.</text>
</comment>
<feature type="non-terminal residue" evidence="1">
    <location>
        <position position="1"/>
    </location>
</feature>
<evidence type="ECO:0000313" key="1">
    <source>
        <dbReference type="EMBL" id="KAA6361173.1"/>
    </source>
</evidence>
<name>A0A5J4TTD5_9EUKA</name>